<proteinExistence type="predicted"/>
<evidence type="ECO:0000313" key="2">
    <source>
        <dbReference type="Proteomes" id="UP001378242"/>
    </source>
</evidence>
<sequence>MSRMSRGLRTLASLMLITGLTGCMGLDQVPRAERDPIYGLGQSAARLLDEQSWTPPLGEQVLLLAPPEVDTSLEVQPGALNEALTRALLALKDGPQVLNWSNDRPGIDSLQWRLVARLDTSGGPLRLSDRTLQPYQLTLELVRRLSAERQQTRTFTLSGAFDQAALDALASARPAS</sequence>
<keyword evidence="2" id="KW-1185">Reference proteome</keyword>
<dbReference type="EMBL" id="JBAKAP010000008">
    <property type="protein sequence ID" value="MEL0616934.1"/>
    <property type="molecule type" value="Genomic_DNA"/>
</dbReference>
<protein>
    <submittedName>
        <fullName evidence="1">Uncharacterized protein</fullName>
    </submittedName>
</protein>
<gene>
    <name evidence="1" type="ORF">V6243_08810</name>
</gene>
<accession>A0ABU9GGW1</accession>
<dbReference type="PROSITE" id="PS51257">
    <property type="entry name" value="PROKAR_LIPOPROTEIN"/>
    <property type="match status" value="1"/>
</dbReference>
<reference evidence="1 2" key="1">
    <citation type="submission" date="2024-02" db="EMBL/GenBank/DDBJ databases">
        <title>Bacteria isolated from the canopy kelp, Nereocystis luetkeana.</title>
        <authorList>
            <person name="Pfister C.A."/>
            <person name="Younker I.T."/>
            <person name="Light S.H."/>
        </authorList>
    </citation>
    <scope>NUCLEOTIDE SEQUENCE [LARGE SCALE GENOMIC DNA]</scope>
    <source>
        <strain evidence="1 2">TI.5.07</strain>
    </source>
</reference>
<organism evidence="1 2">
    <name type="scientific">Cobetia marina</name>
    <name type="common">Deleya marina</name>
    <dbReference type="NCBI Taxonomy" id="28258"/>
    <lineage>
        <taxon>Bacteria</taxon>
        <taxon>Pseudomonadati</taxon>
        <taxon>Pseudomonadota</taxon>
        <taxon>Gammaproteobacteria</taxon>
        <taxon>Oceanospirillales</taxon>
        <taxon>Halomonadaceae</taxon>
        <taxon>Cobetia</taxon>
    </lineage>
</organism>
<dbReference type="Proteomes" id="UP001378242">
    <property type="component" value="Unassembled WGS sequence"/>
</dbReference>
<dbReference type="GeneID" id="43179527"/>
<comment type="caution">
    <text evidence="1">The sequence shown here is derived from an EMBL/GenBank/DDBJ whole genome shotgun (WGS) entry which is preliminary data.</text>
</comment>
<dbReference type="RefSeq" id="WP_157109506.1">
    <property type="nucleotide sequence ID" value="NZ_CP017114.1"/>
</dbReference>
<name>A0ABU9GGW1_COBMA</name>
<evidence type="ECO:0000313" key="1">
    <source>
        <dbReference type="EMBL" id="MEL0616934.1"/>
    </source>
</evidence>